<evidence type="ECO:0000313" key="3">
    <source>
        <dbReference type="Proteomes" id="UP000536534"/>
    </source>
</evidence>
<reference evidence="2 3" key="1">
    <citation type="journal article" date="2020" name="Biotechnol. Biofuels">
        <title>New insights from the biogas microbiome by comprehensive genome-resolved metagenomics of nearly 1600 species originating from multiple anaerobic digesters.</title>
        <authorList>
            <person name="Campanaro S."/>
            <person name="Treu L."/>
            <person name="Rodriguez-R L.M."/>
            <person name="Kovalovszki A."/>
            <person name="Ziels R.M."/>
            <person name="Maus I."/>
            <person name="Zhu X."/>
            <person name="Kougias P.G."/>
            <person name="Basile A."/>
            <person name="Luo G."/>
            <person name="Schluter A."/>
            <person name="Konstantinidis K.T."/>
            <person name="Angelidaki I."/>
        </authorList>
    </citation>
    <scope>NUCLEOTIDE SEQUENCE [LARGE SCALE GENOMIC DNA]</scope>
    <source>
        <strain evidence="2">AS06rmzACSIP_256</strain>
    </source>
</reference>
<dbReference type="OrthoDB" id="9812349at2"/>
<dbReference type="AlphaFoldDB" id="A0A7X7LYF3"/>
<keyword evidence="1" id="KW-0472">Membrane</keyword>
<evidence type="ECO:0000313" key="2">
    <source>
        <dbReference type="EMBL" id="NLF55400.1"/>
    </source>
</evidence>
<feature type="transmembrane region" description="Helical" evidence="1">
    <location>
        <begin position="52"/>
        <end position="73"/>
    </location>
</feature>
<feature type="transmembrane region" description="Helical" evidence="1">
    <location>
        <begin position="85"/>
        <end position="105"/>
    </location>
</feature>
<dbReference type="GO" id="GO:0005886">
    <property type="term" value="C:plasma membrane"/>
    <property type="evidence" value="ECO:0007669"/>
    <property type="project" value="TreeGrafter"/>
</dbReference>
<protein>
    <submittedName>
        <fullName evidence="2">DUF805 domain-containing protein</fullName>
    </submittedName>
</protein>
<evidence type="ECO:0000256" key="1">
    <source>
        <dbReference type="SAM" id="Phobius"/>
    </source>
</evidence>
<gene>
    <name evidence="2" type="ORF">GX576_13570</name>
</gene>
<proteinExistence type="predicted"/>
<dbReference type="Pfam" id="PF05656">
    <property type="entry name" value="DUF805"/>
    <property type="match status" value="1"/>
</dbReference>
<organism evidence="2 3">
    <name type="scientific">Thauera phenolivorans</name>
    <dbReference type="NCBI Taxonomy" id="1792543"/>
    <lineage>
        <taxon>Bacteria</taxon>
        <taxon>Pseudomonadati</taxon>
        <taxon>Pseudomonadota</taxon>
        <taxon>Betaproteobacteria</taxon>
        <taxon>Rhodocyclales</taxon>
        <taxon>Zoogloeaceae</taxon>
        <taxon>Thauera</taxon>
    </lineage>
</organism>
<name>A0A7X7LYF3_9RHOO</name>
<dbReference type="EMBL" id="JAAYYV010000377">
    <property type="protein sequence ID" value="NLF55400.1"/>
    <property type="molecule type" value="Genomic_DNA"/>
</dbReference>
<comment type="caution">
    <text evidence="2">The sequence shown here is derived from an EMBL/GenBank/DDBJ whole genome shotgun (WGS) entry which is preliminary data.</text>
</comment>
<accession>A0A7X7LYF3</accession>
<dbReference type="PANTHER" id="PTHR34980:SF2">
    <property type="entry name" value="INNER MEMBRANE PROTEIN YHAH-RELATED"/>
    <property type="match status" value="1"/>
</dbReference>
<dbReference type="Proteomes" id="UP000536534">
    <property type="component" value="Unassembled WGS sequence"/>
</dbReference>
<dbReference type="InterPro" id="IPR008523">
    <property type="entry name" value="DUF805"/>
</dbReference>
<sequence>MNWYLAVLKKYAVFSGRASRSEYWYFVLFNLLVSIGLSMIDSVLGSFSEEGGVGLLSGLYALAVLLPTIGVSVRRLHDIGRTGWWVLIGLVPVIGTIVLLVFAVLDSQPGANEYGPNPKTAVLPPA</sequence>
<dbReference type="PANTHER" id="PTHR34980">
    <property type="entry name" value="INNER MEMBRANE PROTEIN-RELATED-RELATED"/>
    <property type="match status" value="1"/>
</dbReference>
<keyword evidence="1" id="KW-0812">Transmembrane</keyword>
<keyword evidence="1" id="KW-1133">Transmembrane helix</keyword>
<dbReference type="RefSeq" id="WP_068809108.1">
    <property type="nucleotide sequence ID" value="NZ_MBFM01000005.1"/>
</dbReference>
<feature type="transmembrane region" description="Helical" evidence="1">
    <location>
        <begin position="23"/>
        <end position="40"/>
    </location>
</feature>